<evidence type="ECO:0000259" key="2">
    <source>
        <dbReference type="SMART" id="SM00363"/>
    </source>
</evidence>
<gene>
    <name evidence="3" type="ORF">OEW28_07075</name>
</gene>
<evidence type="ECO:0000256" key="1">
    <source>
        <dbReference type="PROSITE-ProRule" id="PRU00182"/>
    </source>
</evidence>
<protein>
    <submittedName>
        <fullName evidence="3">RNA-binding S4 domain-containing protein</fullName>
    </submittedName>
</protein>
<dbReference type="EMBL" id="JAOWKY010000001">
    <property type="protein sequence ID" value="MCV2868388.1"/>
    <property type="molecule type" value="Genomic_DNA"/>
</dbReference>
<dbReference type="SMART" id="SM00363">
    <property type="entry name" value="S4"/>
    <property type="match status" value="1"/>
</dbReference>
<comment type="caution">
    <text evidence="3">The sequence shown here is derived from an EMBL/GenBank/DDBJ whole genome shotgun (WGS) entry which is preliminary data.</text>
</comment>
<dbReference type="CDD" id="cd00165">
    <property type="entry name" value="S4"/>
    <property type="match status" value="1"/>
</dbReference>
<dbReference type="Proteomes" id="UP001652542">
    <property type="component" value="Unassembled WGS sequence"/>
</dbReference>
<reference evidence="3 4" key="1">
    <citation type="submission" date="2022-10" db="EMBL/GenBank/DDBJ databases">
        <title>Defluviimonas sp. nov., isolated from ocean surface water.</title>
        <authorList>
            <person name="He W."/>
            <person name="Wang L."/>
            <person name="Zhang D.-F."/>
        </authorList>
    </citation>
    <scope>NUCLEOTIDE SEQUENCE [LARGE SCALE GENOMIC DNA]</scope>
    <source>
        <strain evidence="3 4">WL0002</strain>
    </source>
</reference>
<dbReference type="InterPro" id="IPR002942">
    <property type="entry name" value="S4_RNA-bd"/>
</dbReference>
<evidence type="ECO:0000313" key="3">
    <source>
        <dbReference type="EMBL" id="MCV2868388.1"/>
    </source>
</evidence>
<evidence type="ECO:0000313" key="4">
    <source>
        <dbReference type="Proteomes" id="UP001652542"/>
    </source>
</evidence>
<organism evidence="3 4">
    <name type="scientific">Albidovulum marisflavi</name>
    <dbReference type="NCBI Taxonomy" id="2984159"/>
    <lineage>
        <taxon>Bacteria</taxon>
        <taxon>Pseudomonadati</taxon>
        <taxon>Pseudomonadota</taxon>
        <taxon>Alphaproteobacteria</taxon>
        <taxon>Rhodobacterales</taxon>
        <taxon>Paracoccaceae</taxon>
        <taxon>Albidovulum</taxon>
    </lineage>
</organism>
<accession>A0ABT2ZB85</accession>
<dbReference type="Pfam" id="PF01479">
    <property type="entry name" value="S4"/>
    <property type="match status" value="1"/>
</dbReference>
<dbReference type="SUPFAM" id="SSF55174">
    <property type="entry name" value="Alpha-L RNA-binding motif"/>
    <property type="match status" value="1"/>
</dbReference>
<sequence>MAEANARIRLDKWLWQARFFKSRTLAAGRVCAGAVRVNGERASKPAHPIAAGDVLTFAQGGAVRVVRVLAIGARRGPAAEARLLYDDLDAPAAHGEDAGQE</sequence>
<name>A0ABT2ZB85_9RHOB</name>
<keyword evidence="1" id="KW-0694">RNA-binding</keyword>
<proteinExistence type="predicted"/>
<dbReference type="Gene3D" id="3.10.290.10">
    <property type="entry name" value="RNA-binding S4 domain"/>
    <property type="match status" value="1"/>
</dbReference>
<dbReference type="RefSeq" id="WP_263734001.1">
    <property type="nucleotide sequence ID" value="NZ_JAOWKY010000001.1"/>
</dbReference>
<feature type="domain" description="RNA-binding S4" evidence="2">
    <location>
        <begin position="8"/>
        <end position="71"/>
    </location>
</feature>
<dbReference type="PROSITE" id="PS50889">
    <property type="entry name" value="S4"/>
    <property type="match status" value="1"/>
</dbReference>
<keyword evidence="4" id="KW-1185">Reference proteome</keyword>
<dbReference type="InterPro" id="IPR036986">
    <property type="entry name" value="S4_RNA-bd_sf"/>
</dbReference>